<dbReference type="Gene3D" id="3.90.850.10">
    <property type="entry name" value="Fumarylacetoacetase-like, C-terminal domain"/>
    <property type="match status" value="1"/>
</dbReference>
<dbReference type="InterPro" id="IPR036663">
    <property type="entry name" value="Fumarylacetoacetase_C_sf"/>
</dbReference>
<organism evidence="1 2">
    <name type="scientific">Paraburkholderia solisilvae</name>
    <dbReference type="NCBI Taxonomy" id="624376"/>
    <lineage>
        <taxon>Bacteria</taxon>
        <taxon>Pseudomonadati</taxon>
        <taxon>Pseudomonadota</taxon>
        <taxon>Betaproteobacteria</taxon>
        <taxon>Burkholderiales</taxon>
        <taxon>Burkholderiaceae</taxon>
        <taxon>Paraburkholderia</taxon>
    </lineage>
</organism>
<protein>
    <submittedName>
        <fullName evidence="1">2-keto-4-pentenoate hydratase</fullName>
        <ecNumber evidence="1">4.2.1.80</ecNumber>
    </submittedName>
</protein>
<keyword evidence="1" id="KW-0456">Lyase</keyword>
<dbReference type="PANTHER" id="PTHR30143:SF0">
    <property type="entry name" value="2-KETO-4-PENTENOATE HYDRATASE"/>
    <property type="match status" value="1"/>
</dbReference>
<keyword evidence="2" id="KW-1185">Reference proteome</keyword>
<dbReference type="InterPro" id="IPR050772">
    <property type="entry name" value="Hydratase-Decarb/MhpD_sf"/>
</dbReference>
<dbReference type="EMBL" id="CADIKF010000008">
    <property type="protein sequence ID" value="CAB3752314.1"/>
    <property type="molecule type" value="Genomic_DNA"/>
</dbReference>
<accession>A0A6J5DFX9</accession>
<name>A0A6J5DFX9_9BURK</name>
<evidence type="ECO:0000313" key="1">
    <source>
        <dbReference type="EMBL" id="CAB3752314.1"/>
    </source>
</evidence>
<dbReference type="SUPFAM" id="SSF56529">
    <property type="entry name" value="FAH"/>
    <property type="match status" value="1"/>
</dbReference>
<reference evidence="1 2" key="1">
    <citation type="submission" date="2020-04" db="EMBL/GenBank/DDBJ databases">
        <authorList>
            <person name="De Canck E."/>
        </authorList>
    </citation>
    <scope>NUCLEOTIDE SEQUENCE [LARGE SCALE GENOMIC DNA]</scope>
    <source>
        <strain evidence="1 2">LMG 29739</strain>
    </source>
</reference>
<dbReference type="PANTHER" id="PTHR30143">
    <property type="entry name" value="ACID HYDRATASE"/>
    <property type="match status" value="1"/>
</dbReference>
<dbReference type="AlphaFoldDB" id="A0A6J5DFX9"/>
<sequence length="265" mass="28034">MTAREPQMHAAAAADAVTALARVLVDAREHRKPLDTLAEDLQPANADDAYAVQFATLDAMRESIGGWKVGAKSPTGGPIQGSPLPAACVHRSGVELPRSAFNQAGLELEVAFRLGRRFDPAGGPYTDEQVLGAIESMHAAIEVVTSRYAGWPNVDKLWQLADLQNHGALIVGEGVPYDSRFPFVTPAARFTFDGAPLFDGAPANPCGDPRRLLGWLINHGVSHGLTFEPGMVLTAGSYTGMAFPEEPGAARGVIDGLPPVQFTLG</sequence>
<gene>
    <name evidence="1" type="primary">mhpD_1</name>
    <name evidence="1" type="ORF">LMG29739_01507</name>
</gene>
<evidence type="ECO:0000313" key="2">
    <source>
        <dbReference type="Proteomes" id="UP000494329"/>
    </source>
</evidence>
<dbReference type="Proteomes" id="UP000494329">
    <property type="component" value="Unassembled WGS sequence"/>
</dbReference>
<dbReference type="GO" id="GO:0008684">
    <property type="term" value="F:2-oxopent-4-enoate hydratase activity"/>
    <property type="evidence" value="ECO:0007669"/>
    <property type="project" value="UniProtKB-EC"/>
</dbReference>
<dbReference type="RefSeq" id="WP_377700742.1">
    <property type="nucleotide sequence ID" value="NZ_CADIKF010000008.1"/>
</dbReference>
<dbReference type="GO" id="GO:0005737">
    <property type="term" value="C:cytoplasm"/>
    <property type="evidence" value="ECO:0007669"/>
    <property type="project" value="TreeGrafter"/>
</dbReference>
<dbReference type="EC" id="4.2.1.80" evidence="1"/>
<proteinExistence type="predicted"/>